<name>A0A815TSK9_9BILA</name>
<evidence type="ECO:0000313" key="4">
    <source>
        <dbReference type="Proteomes" id="UP000663864"/>
    </source>
</evidence>
<gene>
    <name evidence="3" type="ORF">ZHD862_LOCUS37723</name>
</gene>
<feature type="non-terminal residue" evidence="3">
    <location>
        <position position="1"/>
    </location>
</feature>
<dbReference type="EMBL" id="CAJNOT010007496">
    <property type="protein sequence ID" value="CAF1506965.1"/>
    <property type="molecule type" value="Genomic_DNA"/>
</dbReference>
<accession>A0A815TSK9</accession>
<feature type="domain" description="PiggyBac transposable element-derived protein" evidence="2">
    <location>
        <begin position="83"/>
        <end position="356"/>
    </location>
</feature>
<dbReference type="PANTHER" id="PTHR47272:SF1">
    <property type="entry name" value="PIGGYBAC TRANSPOSABLE ELEMENT-DERIVED PROTEIN 3-LIKE"/>
    <property type="match status" value="1"/>
</dbReference>
<dbReference type="InterPro" id="IPR029526">
    <property type="entry name" value="PGBD"/>
</dbReference>
<sequence length="368" mass="41883">GEDYEMHEYSEESSDDLSDFDDIDLNDDLEGDDKIHSDDNVGDDDTKSFNNYNWIKDDITAHVPDFKGAFGLSDKVHLPSSPTPIDIFTLFLTPDIIEYIVEQSNLYRVQHKLKQKPMDELELYKLPGFLFYASLIKLSSKGDYWCQLSKQNIIVDNISRNRIDELLRTLHFNNNILNAEKCDKIQPLLDIFNERSKALVHQEEYIAIDEQMVGYKGKTAPTSLKHGVSGYVYQIDLYSGGTKAVTKSTTQIFNNSITRTTRLGSTTVKNDEKMKKREEDKKALGVAGLVVLDLTRNIPEGTKVFVNNYFGSLALIRKMTELGYGIICTLRANRICHCPLPSEKQMKKYARGDYDYPVTGDKKCIIVA</sequence>
<protein>
    <recommendedName>
        <fullName evidence="2">PiggyBac transposable element-derived protein domain-containing protein</fullName>
    </recommendedName>
</protein>
<feature type="compositionally biased region" description="Acidic residues" evidence="1">
    <location>
        <begin position="11"/>
        <end position="31"/>
    </location>
</feature>
<dbReference type="Proteomes" id="UP000663864">
    <property type="component" value="Unassembled WGS sequence"/>
</dbReference>
<proteinExistence type="predicted"/>
<feature type="region of interest" description="Disordered" evidence="1">
    <location>
        <begin position="1"/>
        <end position="42"/>
    </location>
</feature>
<feature type="compositionally biased region" description="Basic and acidic residues" evidence="1">
    <location>
        <begin position="32"/>
        <end position="42"/>
    </location>
</feature>
<reference evidence="3" key="1">
    <citation type="submission" date="2021-02" db="EMBL/GenBank/DDBJ databases">
        <authorList>
            <person name="Nowell W R."/>
        </authorList>
    </citation>
    <scope>NUCLEOTIDE SEQUENCE</scope>
</reference>
<evidence type="ECO:0000256" key="1">
    <source>
        <dbReference type="SAM" id="MobiDB-lite"/>
    </source>
</evidence>
<feature type="compositionally biased region" description="Basic and acidic residues" evidence="1">
    <location>
        <begin position="1"/>
        <end position="10"/>
    </location>
</feature>
<comment type="caution">
    <text evidence="3">The sequence shown here is derived from an EMBL/GenBank/DDBJ whole genome shotgun (WGS) entry which is preliminary data.</text>
</comment>
<dbReference type="Pfam" id="PF13843">
    <property type="entry name" value="DDE_Tnp_1_7"/>
    <property type="match status" value="1"/>
</dbReference>
<dbReference type="PANTHER" id="PTHR47272">
    <property type="entry name" value="DDE_TNP_1_7 DOMAIN-CONTAINING PROTEIN"/>
    <property type="match status" value="1"/>
</dbReference>
<evidence type="ECO:0000259" key="2">
    <source>
        <dbReference type="Pfam" id="PF13843"/>
    </source>
</evidence>
<dbReference type="AlphaFoldDB" id="A0A815TSK9"/>
<evidence type="ECO:0000313" key="3">
    <source>
        <dbReference type="EMBL" id="CAF1506965.1"/>
    </source>
</evidence>
<organism evidence="3 4">
    <name type="scientific">Rotaria sordida</name>
    <dbReference type="NCBI Taxonomy" id="392033"/>
    <lineage>
        <taxon>Eukaryota</taxon>
        <taxon>Metazoa</taxon>
        <taxon>Spiralia</taxon>
        <taxon>Gnathifera</taxon>
        <taxon>Rotifera</taxon>
        <taxon>Eurotatoria</taxon>
        <taxon>Bdelloidea</taxon>
        <taxon>Philodinida</taxon>
        <taxon>Philodinidae</taxon>
        <taxon>Rotaria</taxon>
    </lineage>
</organism>